<dbReference type="Gene3D" id="3.90.320.10">
    <property type="match status" value="1"/>
</dbReference>
<sequence length="138" mass="15354">MGQQRNPQWQLHRKGRLTASNFGVVLLSRRLYIPCPSLMKRVLVGHNLDGVIAVNWGVMNEPEGVKAFEQAYQMEVLDSGLFVSESGVLGASLDGLVEPSALLEVKCPHSQSVLFFGETMDQCSHRVSCQYLFNWQGS</sequence>
<dbReference type="AlphaFoldDB" id="A0A6A5DPM9"/>
<evidence type="ECO:0000313" key="2">
    <source>
        <dbReference type="EMBL" id="KAF1373937.1"/>
    </source>
</evidence>
<evidence type="ECO:0000259" key="1">
    <source>
        <dbReference type="Pfam" id="PF09588"/>
    </source>
</evidence>
<reference evidence="2 3" key="1">
    <citation type="submission" date="2019-06" db="EMBL/GenBank/DDBJ databases">
        <title>A chromosome-scale genome assembly of the European perch, Perca fluviatilis.</title>
        <authorList>
            <person name="Roques C."/>
            <person name="Zahm M."/>
            <person name="Cabau C."/>
            <person name="Klopp C."/>
            <person name="Bouchez O."/>
            <person name="Donnadieu C."/>
            <person name="Kuhl H."/>
            <person name="Gislard M."/>
            <person name="Guendouz S."/>
            <person name="Journot L."/>
            <person name="Haffray P."/>
            <person name="Bestin A."/>
            <person name="Morvezen R."/>
            <person name="Feron R."/>
            <person name="Wen M."/>
            <person name="Jouanno E."/>
            <person name="Herpin A."/>
            <person name="Schartl M."/>
            <person name="Postlethwait J."/>
            <person name="Schaerlinger B."/>
            <person name="Chardard D."/>
            <person name="Lecocq T."/>
            <person name="Poncet C."/>
            <person name="Jaffrelo L."/>
            <person name="Lampietro C."/>
            <person name="Guiguen Y."/>
        </authorList>
    </citation>
    <scope>NUCLEOTIDE SEQUENCE [LARGE SCALE GENOMIC DNA]</scope>
    <source>
        <tissue evidence="2">Blood</tissue>
    </source>
</reference>
<dbReference type="InterPro" id="IPR011604">
    <property type="entry name" value="PDDEXK-like_dom_sf"/>
</dbReference>
<gene>
    <name evidence="2" type="ORF">PFLUV_G00244100</name>
</gene>
<protein>
    <recommendedName>
        <fullName evidence="1">YqaJ viral recombinase domain-containing protein</fullName>
    </recommendedName>
</protein>
<dbReference type="GO" id="GO:0006281">
    <property type="term" value="P:DNA repair"/>
    <property type="evidence" value="ECO:0007669"/>
    <property type="project" value="UniProtKB-ARBA"/>
</dbReference>
<dbReference type="InterPro" id="IPR051703">
    <property type="entry name" value="NF-kappa-B_Signaling_Reg"/>
</dbReference>
<accession>A0A6A5DPM9</accession>
<feature type="domain" description="YqaJ viral recombinase" evidence="1">
    <location>
        <begin position="8"/>
        <end position="130"/>
    </location>
</feature>
<proteinExistence type="predicted"/>
<name>A0A6A5DPM9_PERFL</name>
<evidence type="ECO:0000313" key="3">
    <source>
        <dbReference type="Proteomes" id="UP000465112"/>
    </source>
</evidence>
<dbReference type="Proteomes" id="UP000465112">
    <property type="component" value="Chromosome 21"/>
</dbReference>
<dbReference type="EMBL" id="VHII01000021">
    <property type="protein sequence ID" value="KAF1373937.1"/>
    <property type="molecule type" value="Genomic_DNA"/>
</dbReference>
<keyword evidence="3" id="KW-1185">Reference proteome</keyword>
<dbReference type="InterPro" id="IPR019080">
    <property type="entry name" value="YqaJ_viral_recombinase"/>
</dbReference>
<dbReference type="InterPro" id="IPR011335">
    <property type="entry name" value="Restrct_endonuc-II-like"/>
</dbReference>
<dbReference type="PANTHER" id="PTHR46609">
    <property type="entry name" value="EXONUCLEASE, PHAGE-TYPE/RECB, C-TERMINAL DOMAIN-CONTAINING PROTEIN"/>
    <property type="match status" value="1"/>
</dbReference>
<dbReference type="Pfam" id="PF09588">
    <property type="entry name" value="YqaJ"/>
    <property type="match status" value="1"/>
</dbReference>
<organism evidence="2 3">
    <name type="scientific">Perca fluviatilis</name>
    <name type="common">European perch</name>
    <dbReference type="NCBI Taxonomy" id="8168"/>
    <lineage>
        <taxon>Eukaryota</taxon>
        <taxon>Metazoa</taxon>
        <taxon>Chordata</taxon>
        <taxon>Craniata</taxon>
        <taxon>Vertebrata</taxon>
        <taxon>Euteleostomi</taxon>
        <taxon>Actinopterygii</taxon>
        <taxon>Neopterygii</taxon>
        <taxon>Teleostei</taxon>
        <taxon>Neoteleostei</taxon>
        <taxon>Acanthomorphata</taxon>
        <taxon>Eupercaria</taxon>
        <taxon>Perciformes</taxon>
        <taxon>Percoidei</taxon>
        <taxon>Percidae</taxon>
        <taxon>Percinae</taxon>
        <taxon>Perca</taxon>
    </lineage>
</organism>
<dbReference type="SUPFAM" id="SSF52980">
    <property type="entry name" value="Restriction endonuclease-like"/>
    <property type="match status" value="1"/>
</dbReference>
<dbReference type="PANTHER" id="PTHR46609:SF8">
    <property type="entry name" value="YQAJ VIRAL RECOMBINASE DOMAIN-CONTAINING PROTEIN"/>
    <property type="match status" value="1"/>
</dbReference>
<comment type="caution">
    <text evidence="2">The sequence shown here is derived from an EMBL/GenBank/DDBJ whole genome shotgun (WGS) entry which is preliminary data.</text>
</comment>
<dbReference type="CDD" id="cd22343">
    <property type="entry name" value="PDDEXK_lambda_exonuclease-like"/>
    <property type="match status" value="1"/>
</dbReference>